<dbReference type="Proteomes" id="UP001161406">
    <property type="component" value="Unassembled WGS sequence"/>
</dbReference>
<protein>
    <submittedName>
        <fullName evidence="2">Uncharacterized protein</fullName>
    </submittedName>
</protein>
<dbReference type="EMBL" id="BSNG01000001">
    <property type="protein sequence ID" value="GLQ10473.1"/>
    <property type="molecule type" value="Genomic_DNA"/>
</dbReference>
<accession>A0ABQ5UGZ1</accession>
<reference evidence="2" key="1">
    <citation type="journal article" date="2014" name="Int. J. Syst. Evol. Microbiol.">
        <title>Complete genome of a new Firmicutes species belonging to the dominant human colonic microbiota ('Ruminococcus bicirculans') reveals two chromosomes and a selective capacity to utilize plant glucans.</title>
        <authorList>
            <consortium name="NISC Comparative Sequencing Program"/>
            <person name="Wegmann U."/>
            <person name="Louis P."/>
            <person name="Goesmann A."/>
            <person name="Henrissat B."/>
            <person name="Duncan S.H."/>
            <person name="Flint H.J."/>
        </authorList>
    </citation>
    <scope>NUCLEOTIDE SEQUENCE</scope>
    <source>
        <strain evidence="2">NBRC 103855</strain>
    </source>
</reference>
<organism evidence="2 3">
    <name type="scientific">Devosia yakushimensis</name>
    <dbReference type="NCBI Taxonomy" id="470028"/>
    <lineage>
        <taxon>Bacteria</taxon>
        <taxon>Pseudomonadati</taxon>
        <taxon>Pseudomonadota</taxon>
        <taxon>Alphaproteobacteria</taxon>
        <taxon>Hyphomicrobiales</taxon>
        <taxon>Devosiaceae</taxon>
        <taxon>Devosia</taxon>
    </lineage>
</organism>
<evidence type="ECO:0000256" key="1">
    <source>
        <dbReference type="SAM" id="MobiDB-lite"/>
    </source>
</evidence>
<name>A0ABQ5UGZ1_9HYPH</name>
<comment type="caution">
    <text evidence="2">The sequence shown here is derived from an EMBL/GenBank/DDBJ whole genome shotgun (WGS) entry which is preliminary data.</text>
</comment>
<proteinExistence type="predicted"/>
<gene>
    <name evidence="2" type="ORF">GCM10007913_24050</name>
</gene>
<evidence type="ECO:0000313" key="2">
    <source>
        <dbReference type="EMBL" id="GLQ10473.1"/>
    </source>
</evidence>
<feature type="region of interest" description="Disordered" evidence="1">
    <location>
        <begin position="1"/>
        <end position="73"/>
    </location>
</feature>
<keyword evidence="3" id="KW-1185">Reference proteome</keyword>
<evidence type="ECO:0000313" key="3">
    <source>
        <dbReference type="Proteomes" id="UP001161406"/>
    </source>
</evidence>
<sequence>MREPDSHPKRDVIPAPAGIHAEDHPGTGCARLTTDLDSGLRRNDTVSGTELGKGRNQTAKNMIPTLLFSPGTT</sequence>
<reference evidence="2" key="2">
    <citation type="submission" date="2023-01" db="EMBL/GenBank/DDBJ databases">
        <title>Draft genome sequence of Devosia yakushimensis strain NBRC 103855.</title>
        <authorList>
            <person name="Sun Q."/>
            <person name="Mori K."/>
        </authorList>
    </citation>
    <scope>NUCLEOTIDE SEQUENCE</scope>
    <source>
        <strain evidence="2">NBRC 103855</strain>
    </source>
</reference>
<feature type="compositionally biased region" description="Basic and acidic residues" evidence="1">
    <location>
        <begin position="1"/>
        <end position="12"/>
    </location>
</feature>